<evidence type="ECO:0000256" key="6">
    <source>
        <dbReference type="ARBA" id="ARBA00023136"/>
    </source>
</evidence>
<dbReference type="RefSeq" id="WP_226542511.1">
    <property type="nucleotide sequence ID" value="NZ_CP129013.1"/>
</dbReference>
<dbReference type="InterPro" id="IPR011066">
    <property type="entry name" value="MscS_channel_C_sf"/>
</dbReference>
<accession>A0ABY9JUY3</accession>
<keyword evidence="4 7" id="KW-0812">Transmembrane</keyword>
<sequence>MEEVISLYHNPYIQTVVIGIILWISVVIINKLVHNFFKRTSLIDDKKEKTMESIIRSLTKYVATFSFIIVAIDVLFEINMGTVLAGAGVAGIVIGLGAQSLITDILAGIFHVYEKQLHKGDFITVNNSYSGTVEDIGLRSLKIRQWSGKLLTISNGQIKAIENYNIGHMRVIESVDISYREDPQKVKKLLDSICSELNDQFEECLKKDAGMMPIQPFQVYGITSLQSNYRGYEYTVIGLVEDQHYWPLSTETRNLIAQTMFDHNIKMAEDRLYFSDDKFE</sequence>
<comment type="similarity">
    <text evidence="2">Belongs to the MscS (TC 1.A.23) family.</text>
</comment>
<keyword evidence="3" id="KW-1003">Cell membrane</keyword>
<dbReference type="InterPro" id="IPR010920">
    <property type="entry name" value="LSM_dom_sf"/>
</dbReference>
<dbReference type="PANTHER" id="PTHR30460:SF1">
    <property type="entry name" value="MECHANOSENSITIVE ION CHANNEL"/>
    <property type="match status" value="1"/>
</dbReference>
<keyword evidence="6 7" id="KW-0472">Membrane</keyword>
<evidence type="ECO:0000313" key="10">
    <source>
        <dbReference type="Proteomes" id="UP001197974"/>
    </source>
</evidence>
<evidence type="ECO:0000313" key="9">
    <source>
        <dbReference type="EMBL" id="WLR42533.1"/>
    </source>
</evidence>
<evidence type="ECO:0000259" key="8">
    <source>
        <dbReference type="Pfam" id="PF00924"/>
    </source>
</evidence>
<evidence type="ECO:0000256" key="2">
    <source>
        <dbReference type="ARBA" id="ARBA00008017"/>
    </source>
</evidence>
<feature type="domain" description="Mechanosensitive ion channel MscS" evidence="8">
    <location>
        <begin position="101"/>
        <end position="165"/>
    </location>
</feature>
<dbReference type="InterPro" id="IPR023408">
    <property type="entry name" value="MscS_beta-dom_sf"/>
</dbReference>
<evidence type="ECO:0000256" key="1">
    <source>
        <dbReference type="ARBA" id="ARBA00004651"/>
    </source>
</evidence>
<dbReference type="Gene3D" id="1.10.287.1260">
    <property type="match status" value="1"/>
</dbReference>
<dbReference type="Gene3D" id="3.30.70.100">
    <property type="match status" value="1"/>
</dbReference>
<dbReference type="SUPFAM" id="SSF50182">
    <property type="entry name" value="Sm-like ribonucleoproteins"/>
    <property type="match status" value="1"/>
</dbReference>
<keyword evidence="5 7" id="KW-1133">Transmembrane helix</keyword>
<evidence type="ECO:0000256" key="4">
    <source>
        <dbReference type="ARBA" id="ARBA00022692"/>
    </source>
</evidence>
<gene>
    <name evidence="9" type="ORF">LC087_17870</name>
</gene>
<proteinExistence type="inferred from homology"/>
<feature type="transmembrane region" description="Helical" evidence="7">
    <location>
        <begin position="58"/>
        <end position="76"/>
    </location>
</feature>
<dbReference type="InterPro" id="IPR006685">
    <property type="entry name" value="MscS_channel_2nd"/>
</dbReference>
<dbReference type="EMBL" id="CP129013">
    <property type="protein sequence ID" value="WLR42533.1"/>
    <property type="molecule type" value="Genomic_DNA"/>
</dbReference>
<comment type="subcellular location">
    <subcellularLocation>
        <location evidence="1">Cell membrane</location>
        <topology evidence="1">Multi-pass membrane protein</topology>
    </subcellularLocation>
</comment>
<dbReference type="InterPro" id="IPR011014">
    <property type="entry name" value="MscS_channel_TM-2"/>
</dbReference>
<keyword evidence="10" id="KW-1185">Reference proteome</keyword>
<dbReference type="InterPro" id="IPR045276">
    <property type="entry name" value="YbiO_bact"/>
</dbReference>
<dbReference type="PANTHER" id="PTHR30460">
    <property type="entry name" value="MODERATE CONDUCTANCE MECHANOSENSITIVE CHANNEL YBIO"/>
    <property type="match status" value="1"/>
</dbReference>
<protein>
    <submittedName>
        <fullName evidence="9">Mechanosensitive ion channel family protein</fullName>
    </submittedName>
</protein>
<feature type="transmembrane region" description="Helical" evidence="7">
    <location>
        <begin position="82"/>
        <end position="110"/>
    </location>
</feature>
<dbReference type="Pfam" id="PF00924">
    <property type="entry name" value="MS_channel_2nd"/>
    <property type="match status" value="1"/>
</dbReference>
<dbReference type="SUPFAM" id="SSF82689">
    <property type="entry name" value="Mechanosensitive channel protein MscS (YggB), C-terminal domain"/>
    <property type="match status" value="1"/>
</dbReference>
<evidence type="ECO:0000256" key="5">
    <source>
        <dbReference type="ARBA" id="ARBA00022989"/>
    </source>
</evidence>
<organism evidence="9 10">
    <name type="scientific">Bacillus carboniphilus</name>
    <dbReference type="NCBI Taxonomy" id="86663"/>
    <lineage>
        <taxon>Bacteria</taxon>
        <taxon>Bacillati</taxon>
        <taxon>Bacillota</taxon>
        <taxon>Bacilli</taxon>
        <taxon>Bacillales</taxon>
        <taxon>Bacillaceae</taxon>
        <taxon>Bacillus</taxon>
    </lineage>
</organism>
<name>A0ABY9JUY3_9BACI</name>
<feature type="transmembrane region" description="Helical" evidence="7">
    <location>
        <begin position="12"/>
        <end position="37"/>
    </location>
</feature>
<evidence type="ECO:0000256" key="7">
    <source>
        <dbReference type="SAM" id="Phobius"/>
    </source>
</evidence>
<reference evidence="9 10" key="1">
    <citation type="submission" date="2023-06" db="EMBL/GenBank/DDBJ databases">
        <title>Five Gram-positive bacteria isolated from mangrove sediments in Shenzhen, Guangdong, China.</title>
        <authorList>
            <person name="Yu S."/>
            <person name="Zheng W."/>
            <person name="Huang Y."/>
        </authorList>
    </citation>
    <scope>NUCLEOTIDE SEQUENCE [LARGE SCALE GENOMIC DNA]</scope>
    <source>
        <strain evidence="9 10">SaN35-3</strain>
    </source>
</reference>
<dbReference type="Gene3D" id="2.30.30.60">
    <property type="match status" value="1"/>
</dbReference>
<dbReference type="SUPFAM" id="SSF82861">
    <property type="entry name" value="Mechanosensitive channel protein MscS (YggB), transmembrane region"/>
    <property type="match status" value="1"/>
</dbReference>
<evidence type="ECO:0000256" key="3">
    <source>
        <dbReference type="ARBA" id="ARBA00022475"/>
    </source>
</evidence>
<dbReference type="Proteomes" id="UP001197974">
    <property type="component" value="Chromosome"/>
</dbReference>